<evidence type="ECO:0000256" key="1">
    <source>
        <dbReference type="SAM" id="MobiDB-lite"/>
    </source>
</evidence>
<protein>
    <submittedName>
        <fullName evidence="2">Uncharacterized protein</fullName>
    </submittedName>
</protein>
<proteinExistence type="predicted"/>
<organism evidence="2 3">
    <name type="scientific">Aspergillus luchuensis (strain CBS 106.47)</name>
    <dbReference type="NCBI Taxonomy" id="1137211"/>
    <lineage>
        <taxon>Eukaryota</taxon>
        <taxon>Fungi</taxon>
        <taxon>Dikarya</taxon>
        <taxon>Ascomycota</taxon>
        <taxon>Pezizomycotina</taxon>
        <taxon>Eurotiomycetes</taxon>
        <taxon>Eurotiomycetidae</taxon>
        <taxon>Eurotiales</taxon>
        <taxon>Aspergillaceae</taxon>
        <taxon>Aspergillus</taxon>
        <taxon>Aspergillus subgen. Circumdati</taxon>
    </lineage>
</organism>
<sequence>MALDAGVHNNRISLLPRKFLLVNHRAAPCVWKRPGRRSPLAHSFVLHCCGTILCWPVSKRGNLAAAARRRSVRSPRNEMLTSSTSHVLP</sequence>
<evidence type="ECO:0000313" key="2">
    <source>
        <dbReference type="EMBL" id="OJZ80074.1"/>
    </source>
</evidence>
<feature type="region of interest" description="Disordered" evidence="1">
    <location>
        <begin position="67"/>
        <end position="89"/>
    </location>
</feature>
<dbReference type="EMBL" id="KV878262">
    <property type="protein sequence ID" value="OJZ80074.1"/>
    <property type="molecule type" value="Genomic_DNA"/>
</dbReference>
<dbReference type="Proteomes" id="UP000184063">
    <property type="component" value="Unassembled WGS sequence"/>
</dbReference>
<evidence type="ECO:0000313" key="3">
    <source>
        <dbReference type="Proteomes" id="UP000184063"/>
    </source>
</evidence>
<reference evidence="3" key="1">
    <citation type="journal article" date="2017" name="Genome Biol.">
        <title>Comparative genomics reveals high biological diversity and specific adaptations in the industrially and medically important fungal genus Aspergillus.</title>
        <authorList>
            <person name="de Vries R.P."/>
            <person name="Riley R."/>
            <person name="Wiebenga A."/>
            <person name="Aguilar-Osorio G."/>
            <person name="Amillis S."/>
            <person name="Uchima C.A."/>
            <person name="Anderluh G."/>
            <person name="Asadollahi M."/>
            <person name="Askin M."/>
            <person name="Barry K."/>
            <person name="Battaglia E."/>
            <person name="Bayram O."/>
            <person name="Benocci T."/>
            <person name="Braus-Stromeyer S.A."/>
            <person name="Caldana C."/>
            <person name="Canovas D."/>
            <person name="Cerqueira G.C."/>
            <person name="Chen F."/>
            <person name="Chen W."/>
            <person name="Choi C."/>
            <person name="Clum A."/>
            <person name="Dos Santos R.A."/>
            <person name="Damasio A.R."/>
            <person name="Diallinas G."/>
            <person name="Emri T."/>
            <person name="Fekete E."/>
            <person name="Flipphi M."/>
            <person name="Freyberg S."/>
            <person name="Gallo A."/>
            <person name="Gournas C."/>
            <person name="Habgood R."/>
            <person name="Hainaut M."/>
            <person name="Harispe M.L."/>
            <person name="Henrissat B."/>
            <person name="Hilden K.S."/>
            <person name="Hope R."/>
            <person name="Hossain A."/>
            <person name="Karabika E."/>
            <person name="Karaffa L."/>
            <person name="Karanyi Z."/>
            <person name="Krasevec N."/>
            <person name="Kuo A."/>
            <person name="Kusch H."/>
            <person name="LaButti K."/>
            <person name="Lagendijk E.L."/>
            <person name="Lapidus A."/>
            <person name="Levasseur A."/>
            <person name="Lindquist E."/>
            <person name="Lipzen A."/>
            <person name="Logrieco A.F."/>
            <person name="MacCabe A."/>
            <person name="Maekelae M.R."/>
            <person name="Malavazi I."/>
            <person name="Melin P."/>
            <person name="Meyer V."/>
            <person name="Mielnichuk N."/>
            <person name="Miskei M."/>
            <person name="Molnar A.P."/>
            <person name="Mule G."/>
            <person name="Ngan C.Y."/>
            <person name="Orejas M."/>
            <person name="Orosz E."/>
            <person name="Ouedraogo J.P."/>
            <person name="Overkamp K.M."/>
            <person name="Park H.-S."/>
            <person name="Perrone G."/>
            <person name="Piumi F."/>
            <person name="Punt P.J."/>
            <person name="Ram A.F."/>
            <person name="Ramon A."/>
            <person name="Rauscher S."/>
            <person name="Record E."/>
            <person name="Riano-Pachon D.M."/>
            <person name="Robert V."/>
            <person name="Roehrig J."/>
            <person name="Ruller R."/>
            <person name="Salamov A."/>
            <person name="Salih N.S."/>
            <person name="Samson R.A."/>
            <person name="Sandor E."/>
            <person name="Sanguinetti M."/>
            <person name="Schuetze T."/>
            <person name="Sepcic K."/>
            <person name="Shelest E."/>
            <person name="Sherlock G."/>
            <person name="Sophianopoulou V."/>
            <person name="Squina F.M."/>
            <person name="Sun H."/>
            <person name="Susca A."/>
            <person name="Todd R.B."/>
            <person name="Tsang A."/>
            <person name="Unkles S.E."/>
            <person name="van de Wiele N."/>
            <person name="van Rossen-Uffink D."/>
            <person name="Oliveira J.V."/>
            <person name="Vesth T.C."/>
            <person name="Visser J."/>
            <person name="Yu J.-H."/>
            <person name="Zhou M."/>
            <person name="Andersen M.R."/>
            <person name="Archer D.B."/>
            <person name="Baker S.E."/>
            <person name="Benoit I."/>
            <person name="Brakhage A.A."/>
            <person name="Braus G.H."/>
            <person name="Fischer R."/>
            <person name="Frisvad J.C."/>
            <person name="Goldman G.H."/>
            <person name="Houbraken J."/>
            <person name="Oakley B."/>
            <person name="Pocsi I."/>
            <person name="Scazzocchio C."/>
            <person name="Seiboth B."/>
            <person name="vanKuyk P.A."/>
            <person name="Wortman J."/>
            <person name="Dyer P.S."/>
            <person name="Grigoriev I.V."/>
        </authorList>
    </citation>
    <scope>NUCLEOTIDE SEQUENCE [LARGE SCALE GENOMIC DNA]</scope>
    <source>
        <strain evidence="3">CBS 106.47</strain>
    </source>
</reference>
<dbReference type="VEuPathDB" id="FungiDB:ASPFODRAFT_54099"/>
<accession>A0A1M3SZY5</accession>
<gene>
    <name evidence="2" type="ORF">ASPFODRAFT_54099</name>
</gene>
<dbReference type="AlphaFoldDB" id="A0A1M3SZY5"/>
<feature type="compositionally biased region" description="Polar residues" evidence="1">
    <location>
        <begin position="79"/>
        <end position="89"/>
    </location>
</feature>
<name>A0A1M3SZY5_ASPLC</name>